<evidence type="ECO:0000256" key="1">
    <source>
        <dbReference type="ARBA" id="ARBA00008853"/>
    </source>
</evidence>
<gene>
    <name evidence="4" type="ORF">HNP84_009556</name>
</gene>
<dbReference type="PANTHER" id="PTHR47572">
    <property type="entry name" value="LIPOPROTEIN-RELATED"/>
    <property type="match status" value="1"/>
</dbReference>
<evidence type="ECO:0000313" key="4">
    <source>
        <dbReference type="EMBL" id="MBB5139792.1"/>
    </source>
</evidence>
<dbReference type="InterPro" id="IPR051262">
    <property type="entry name" value="SMP-30/CGR1_Lactonase"/>
</dbReference>
<dbReference type="GO" id="GO:0016787">
    <property type="term" value="F:hydrolase activity"/>
    <property type="evidence" value="ECO:0007669"/>
    <property type="project" value="UniProtKB-KW"/>
</dbReference>
<evidence type="ECO:0000256" key="2">
    <source>
        <dbReference type="ARBA" id="ARBA00022801"/>
    </source>
</evidence>
<comment type="caution">
    <text evidence="4">The sequence shown here is derived from an EMBL/GenBank/DDBJ whole genome shotgun (WGS) entry which is preliminary data.</text>
</comment>
<comment type="similarity">
    <text evidence="1">Belongs to the SMP-30/CGR1 family.</text>
</comment>
<dbReference type="AlphaFoldDB" id="A0A840PL22"/>
<dbReference type="SUPFAM" id="SSF63829">
    <property type="entry name" value="Calcium-dependent phosphotriesterase"/>
    <property type="match status" value="1"/>
</dbReference>
<organism evidence="4 5">
    <name type="scientific">Thermocatellispora tengchongensis</name>
    <dbReference type="NCBI Taxonomy" id="1073253"/>
    <lineage>
        <taxon>Bacteria</taxon>
        <taxon>Bacillati</taxon>
        <taxon>Actinomycetota</taxon>
        <taxon>Actinomycetes</taxon>
        <taxon>Streptosporangiales</taxon>
        <taxon>Streptosporangiaceae</taxon>
        <taxon>Thermocatellispora</taxon>
    </lineage>
</organism>
<dbReference type="RefSeq" id="WP_185056611.1">
    <property type="nucleotide sequence ID" value="NZ_BAABIX010000041.1"/>
</dbReference>
<feature type="domain" description="SMP-30/Gluconolactonase/LRE-like region" evidence="3">
    <location>
        <begin position="15"/>
        <end position="264"/>
    </location>
</feature>
<reference evidence="4 5" key="1">
    <citation type="submission" date="2020-08" db="EMBL/GenBank/DDBJ databases">
        <title>Genomic Encyclopedia of Type Strains, Phase IV (KMG-IV): sequencing the most valuable type-strain genomes for metagenomic binning, comparative biology and taxonomic classification.</title>
        <authorList>
            <person name="Goeker M."/>
        </authorList>
    </citation>
    <scope>NUCLEOTIDE SEQUENCE [LARGE SCALE GENOMIC DNA]</scope>
    <source>
        <strain evidence="4 5">DSM 45615</strain>
    </source>
</reference>
<accession>A0A840PL22</accession>
<protein>
    <submittedName>
        <fullName evidence="4">Sugar lactone lactonase YvrE</fullName>
    </submittedName>
</protein>
<dbReference type="EMBL" id="JACHGN010000033">
    <property type="protein sequence ID" value="MBB5139792.1"/>
    <property type="molecule type" value="Genomic_DNA"/>
</dbReference>
<dbReference type="Proteomes" id="UP000578449">
    <property type="component" value="Unassembled WGS sequence"/>
</dbReference>
<evidence type="ECO:0000313" key="5">
    <source>
        <dbReference type="Proteomes" id="UP000578449"/>
    </source>
</evidence>
<dbReference type="InterPro" id="IPR013658">
    <property type="entry name" value="SGL"/>
</dbReference>
<dbReference type="InterPro" id="IPR011042">
    <property type="entry name" value="6-blade_b-propeller_TolB-like"/>
</dbReference>
<evidence type="ECO:0000259" key="3">
    <source>
        <dbReference type="Pfam" id="PF08450"/>
    </source>
</evidence>
<dbReference type="PANTHER" id="PTHR47572:SF4">
    <property type="entry name" value="LACTONASE DRP35"/>
    <property type="match status" value="1"/>
</dbReference>
<name>A0A840PL22_9ACTN</name>
<dbReference type="Gene3D" id="2.120.10.30">
    <property type="entry name" value="TolB, C-terminal domain"/>
    <property type="match status" value="1"/>
</dbReference>
<keyword evidence="2" id="KW-0378">Hydrolase</keyword>
<keyword evidence="5" id="KW-1185">Reference proteome</keyword>
<proteinExistence type="inferred from homology"/>
<sequence length="298" mass="31795">MQTYPAERITTGYSWTECPRWHDGSFYFSDMYNRRVMRVAEDGTAEVFLDLSGREGLDGQDVVLIGTGFLPDGRLLVNSMHERVVLVYDGAEVGLYADLRQVATGPINDMVVDAHGRAYVTQLGFELFQGESPKESYIIVVEPDGSSRDLIEAGAVMGANGIALSADGATLVTAEAFANRITAFDLSPDRVVTGRRVFAEVTELPDGMCLDAEGAAWVAQPTGAGAIRILDGGDVVAKVTVPAEEAGNSVACVLGGPDRRSLYLCCGFEVFDAGKSRCEGQGSIWRAAVPVTAGEARP</sequence>
<dbReference type="Pfam" id="PF08450">
    <property type="entry name" value="SGL"/>
    <property type="match status" value="1"/>
</dbReference>